<gene>
    <name evidence="2" type="ORF">IZO911_LOCUS15669</name>
    <name evidence="3" type="ORF">KXQ929_LOCUS39117</name>
</gene>
<name>A0A814EBB9_9BILA</name>
<comment type="caution">
    <text evidence="2">The sequence shown here is derived from an EMBL/GenBank/DDBJ whole genome shotgun (WGS) entry which is preliminary data.</text>
</comment>
<dbReference type="EMBL" id="CAJNOE010000137">
    <property type="protein sequence ID" value="CAF0964061.1"/>
    <property type="molecule type" value="Genomic_DNA"/>
</dbReference>
<dbReference type="AlphaFoldDB" id="A0A814EBB9"/>
<evidence type="ECO:0000256" key="1">
    <source>
        <dbReference type="SAM" id="MobiDB-lite"/>
    </source>
</evidence>
<dbReference type="Proteomes" id="UP000663868">
    <property type="component" value="Unassembled WGS sequence"/>
</dbReference>
<feature type="compositionally biased region" description="Polar residues" evidence="1">
    <location>
        <begin position="75"/>
        <end position="87"/>
    </location>
</feature>
<evidence type="ECO:0000313" key="4">
    <source>
        <dbReference type="Proteomes" id="UP000663860"/>
    </source>
</evidence>
<organism evidence="2 4">
    <name type="scientific">Adineta steineri</name>
    <dbReference type="NCBI Taxonomy" id="433720"/>
    <lineage>
        <taxon>Eukaryota</taxon>
        <taxon>Metazoa</taxon>
        <taxon>Spiralia</taxon>
        <taxon>Gnathifera</taxon>
        <taxon>Rotifera</taxon>
        <taxon>Eurotatoria</taxon>
        <taxon>Bdelloidea</taxon>
        <taxon>Adinetida</taxon>
        <taxon>Adinetidae</taxon>
        <taxon>Adineta</taxon>
    </lineage>
</organism>
<proteinExistence type="predicted"/>
<accession>A0A814EBB9</accession>
<evidence type="ECO:0000313" key="2">
    <source>
        <dbReference type="EMBL" id="CAF0964061.1"/>
    </source>
</evidence>
<feature type="region of interest" description="Disordered" evidence="1">
    <location>
        <begin position="75"/>
        <end position="98"/>
    </location>
</feature>
<protein>
    <submittedName>
        <fullName evidence="2">Uncharacterized protein</fullName>
    </submittedName>
</protein>
<sequence>MIAVTVVPSMIVLTLKTGRTTETIMNVTISTNITPLTTKENNRITSVTKPIVLQIFRRISEVAYAIWNTTAGNDRSLSLPGQNTGTYWPSEPPQAAIR</sequence>
<reference evidence="2" key="1">
    <citation type="submission" date="2021-02" db="EMBL/GenBank/DDBJ databases">
        <authorList>
            <person name="Nowell W R."/>
        </authorList>
    </citation>
    <scope>NUCLEOTIDE SEQUENCE</scope>
</reference>
<evidence type="ECO:0000313" key="3">
    <source>
        <dbReference type="EMBL" id="CAF4183988.1"/>
    </source>
</evidence>
<dbReference type="Proteomes" id="UP000663860">
    <property type="component" value="Unassembled WGS sequence"/>
</dbReference>
<dbReference type="EMBL" id="CAJOBB010007329">
    <property type="protein sequence ID" value="CAF4183988.1"/>
    <property type="molecule type" value="Genomic_DNA"/>
</dbReference>